<accession>A0A1I6I5H2</accession>
<protein>
    <submittedName>
        <fullName evidence="3">Uncharacterized protein</fullName>
    </submittedName>
</protein>
<dbReference type="EMBL" id="FOYP01000007">
    <property type="protein sequence ID" value="SFR61630.1"/>
    <property type="molecule type" value="Genomic_DNA"/>
</dbReference>
<dbReference type="AlphaFoldDB" id="A0A1I6I5H2"/>
<keyword evidence="1" id="KW-0175">Coiled coil</keyword>
<feature type="coiled-coil region" evidence="1">
    <location>
        <begin position="100"/>
        <end position="127"/>
    </location>
</feature>
<evidence type="ECO:0000313" key="3">
    <source>
        <dbReference type="EMBL" id="SFR61630.1"/>
    </source>
</evidence>
<reference evidence="4" key="1">
    <citation type="submission" date="2016-10" db="EMBL/GenBank/DDBJ databases">
        <authorList>
            <person name="Varghese N."/>
            <person name="Submissions S."/>
        </authorList>
    </citation>
    <scope>NUCLEOTIDE SEQUENCE [LARGE SCALE GENOMIC DNA]</scope>
    <source>
        <strain evidence="4">DSM 26879</strain>
    </source>
</reference>
<dbReference type="Proteomes" id="UP000199478">
    <property type="component" value="Unassembled WGS sequence"/>
</dbReference>
<feature type="non-terminal residue" evidence="3">
    <location>
        <position position="1"/>
    </location>
</feature>
<gene>
    <name evidence="3" type="ORF">SAMN04488005_3279</name>
</gene>
<evidence type="ECO:0000256" key="2">
    <source>
        <dbReference type="SAM" id="MobiDB-lite"/>
    </source>
</evidence>
<dbReference type="RefSeq" id="WP_207496963.1">
    <property type="nucleotide sequence ID" value="NZ_FOYP01000007.1"/>
</dbReference>
<feature type="region of interest" description="Disordered" evidence="2">
    <location>
        <begin position="57"/>
        <end position="76"/>
    </location>
</feature>
<evidence type="ECO:0000256" key="1">
    <source>
        <dbReference type="SAM" id="Coils"/>
    </source>
</evidence>
<evidence type="ECO:0000313" key="4">
    <source>
        <dbReference type="Proteomes" id="UP000199478"/>
    </source>
</evidence>
<sequence>RHFMTAHIVQMDPEVEAAIHEGRLTQIELTEAQLKLKEGTLCLRASDLLPPKIKTKEQAEKAKTTKERQAKFKKQKTEAGFKRGWIHESILALADQLGGQENIAKEIEKLRRRAEAAETELQNLKAPIWWKFWKHKQ</sequence>
<keyword evidence="4" id="KW-1185">Reference proteome</keyword>
<proteinExistence type="predicted"/>
<organism evidence="3 4">
    <name type="scientific">Yoonia tamlensis</name>
    <dbReference type="NCBI Taxonomy" id="390270"/>
    <lineage>
        <taxon>Bacteria</taxon>
        <taxon>Pseudomonadati</taxon>
        <taxon>Pseudomonadota</taxon>
        <taxon>Alphaproteobacteria</taxon>
        <taxon>Rhodobacterales</taxon>
        <taxon>Paracoccaceae</taxon>
        <taxon>Yoonia</taxon>
    </lineage>
</organism>
<name>A0A1I6I5H2_9RHOB</name>